<evidence type="ECO:0008006" key="3">
    <source>
        <dbReference type="Google" id="ProtNLM"/>
    </source>
</evidence>
<protein>
    <recommendedName>
        <fullName evidence="3">DUF4268 domain-containing protein</fullName>
    </recommendedName>
</protein>
<accession>A0A0V8JAT4</accession>
<dbReference type="Proteomes" id="UP000053681">
    <property type="component" value="Unassembled WGS sequence"/>
</dbReference>
<evidence type="ECO:0000313" key="2">
    <source>
        <dbReference type="Proteomes" id="UP000053681"/>
    </source>
</evidence>
<dbReference type="EMBL" id="LNQP01000140">
    <property type="protein sequence ID" value="KSU83980.1"/>
    <property type="molecule type" value="Genomic_DNA"/>
</dbReference>
<proteinExistence type="predicted"/>
<gene>
    <name evidence="1" type="ORF">AS180_21130</name>
</gene>
<reference evidence="1 2" key="1">
    <citation type="submission" date="2015-11" db="EMBL/GenBank/DDBJ databases">
        <title>Bacillus caseinolyticus sp nov.</title>
        <authorList>
            <person name="Dastager S.G."/>
            <person name="Mawlankar R."/>
        </authorList>
    </citation>
    <scope>NUCLEOTIDE SEQUENCE [LARGE SCALE GENOMIC DNA]</scope>
    <source>
        <strain evidence="1 2">SGD-V-76</strain>
    </source>
</reference>
<comment type="caution">
    <text evidence="1">The sequence shown here is derived from an EMBL/GenBank/DDBJ whole genome shotgun (WGS) entry which is preliminary data.</text>
</comment>
<dbReference type="AlphaFoldDB" id="A0A0V8JAT4"/>
<keyword evidence="2" id="KW-1185">Reference proteome</keyword>
<evidence type="ECO:0000313" key="1">
    <source>
        <dbReference type="EMBL" id="KSU83980.1"/>
    </source>
</evidence>
<organism evidence="1 2">
    <name type="scientific">Priestia veravalensis</name>
    <dbReference type="NCBI Taxonomy" id="1414648"/>
    <lineage>
        <taxon>Bacteria</taxon>
        <taxon>Bacillati</taxon>
        <taxon>Bacillota</taxon>
        <taxon>Bacilli</taxon>
        <taxon>Bacillales</taxon>
        <taxon>Bacillaceae</taxon>
        <taxon>Priestia</taxon>
    </lineage>
</organism>
<name>A0A0V8JAT4_9BACI</name>
<sequence>MEVNELNKSRKFTPTDIYALQNLYKLQSMLDETLNGKVKEIFIQLFGKPMQWSNRANQLRTFNRYVSISDQSDWKFIGCGFRFTEEEYPDITVFLEIGPNCRRKDELIKAINTFCIENEEWIFESPEDEKDYFRVYLGKSLLSFLAESDHIESIQKYIIEKLHEIHRLKVQFPELKWEERV</sequence>